<accession>A0A157SKJ0</accession>
<dbReference type="EC" id="6.3.5.-" evidence="2"/>
<proteinExistence type="predicted"/>
<dbReference type="Gene3D" id="3.90.1300.10">
    <property type="entry name" value="Amidase signature (AS) domain"/>
    <property type="match status" value="1"/>
</dbReference>
<dbReference type="Pfam" id="PF01425">
    <property type="entry name" value="Amidase"/>
    <property type="match status" value="1"/>
</dbReference>
<evidence type="ECO:0000259" key="1">
    <source>
        <dbReference type="Pfam" id="PF01425"/>
    </source>
</evidence>
<dbReference type="PANTHER" id="PTHR11895:SF176">
    <property type="entry name" value="AMIDASE AMID-RELATED"/>
    <property type="match status" value="1"/>
</dbReference>
<dbReference type="InterPro" id="IPR023631">
    <property type="entry name" value="Amidase_dom"/>
</dbReference>
<dbReference type="InterPro" id="IPR020556">
    <property type="entry name" value="Amidase_CS"/>
</dbReference>
<dbReference type="RefSeq" id="WP_082853107.1">
    <property type="nucleotide sequence ID" value="NZ_FKIF01000007.1"/>
</dbReference>
<dbReference type="GO" id="GO:0016874">
    <property type="term" value="F:ligase activity"/>
    <property type="evidence" value="ECO:0007669"/>
    <property type="project" value="UniProtKB-KW"/>
</dbReference>
<dbReference type="PROSITE" id="PS00571">
    <property type="entry name" value="AMIDASES"/>
    <property type="match status" value="1"/>
</dbReference>
<dbReference type="PANTHER" id="PTHR11895">
    <property type="entry name" value="TRANSAMIDASE"/>
    <property type="match status" value="1"/>
</dbReference>
<keyword evidence="3" id="KW-1185">Reference proteome</keyword>
<gene>
    <name evidence="2" type="primary">gatA_10</name>
    <name evidence="2" type="ORF">SAMEA3906486_03242</name>
</gene>
<dbReference type="InterPro" id="IPR036928">
    <property type="entry name" value="AS_sf"/>
</dbReference>
<keyword evidence="2" id="KW-0436">Ligase</keyword>
<dbReference type="EMBL" id="FKIF01000007">
    <property type="protein sequence ID" value="SAI70915.1"/>
    <property type="molecule type" value="Genomic_DNA"/>
</dbReference>
<dbReference type="STRING" id="288768.SAMEA3906486_03242"/>
<dbReference type="SUPFAM" id="SSF75304">
    <property type="entry name" value="Amidase signature (AS) enzymes"/>
    <property type="match status" value="1"/>
</dbReference>
<evidence type="ECO:0000313" key="2">
    <source>
        <dbReference type="EMBL" id="SAI70915.1"/>
    </source>
</evidence>
<dbReference type="GO" id="GO:0016740">
    <property type="term" value="F:transferase activity"/>
    <property type="evidence" value="ECO:0007669"/>
    <property type="project" value="UniProtKB-KW"/>
</dbReference>
<dbReference type="InterPro" id="IPR000120">
    <property type="entry name" value="Amidase"/>
</dbReference>
<dbReference type="Proteomes" id="UP000076848">
    <property type="component" value="Unassembled WGS sequence"/>
</dbReference>
<name>A0A157SKJ0_9BORD</name>
<evidence type="ECO:0000313" key="3">
    <source>
        <dbReference type="Proteomes" id="UP000076848"/>
    </source>
</evidence>
<organism evidence="2 3">
    <name type="scientific">Bordetella ansorpii</name>
    <dbReference type="NCBI Taxonomy" id="288768"/>
    <lineage>
        <taxon>Bacteria</taxon>
        <taxon>Pseudomonadati</taxon>
        <taxon>Pseudomonadota</taxon>
        <taxon>Betaproteobacteria</taxon>
        <taxon>Burkholderiales</taxon>
        <taxon>Alcaligenaceae</taxon>
        <taxon>Bordetella</taxon>
    </lineage>
</organism>
<reference evidence="2 3" key="1">
    <citation type="submission" date="2016-04" db="EMBL/GenBank/DDBJ databases">
        <authorList>
            <consortium name="Pathogen Informatics"/>
        </authorList>
    </citation>
    <scope>NUCLEOTIDE SEQUENCE [LARGE SCALE GENOMIC DNA]</scope>
    <source>
        <strain evidence="2 3">H050680373</strain>
    </source>
</reference>
<sequence>MTTYRSATEAQLAQARQYNPELCIMTHITADEALAAADRADRATQAGDTLGLLHGMTISVKDNIDTVGLATTAGAGFLRDNLPAEDAPVVARLKRAGAVLVGKANMAELAFGSRSFSAVGGQCRNPWDAARIPGGSSGGSAASIAADFCTGSLGTDTGGSVRLPACFNGVAGLRPTHGRVPIRGVVPVSEQHDSVGPMARRVTDLARIYAVIAGYDDADPNSADQPVGNVLASLGDGIAGRRIGLPRQHYFESLEAGVGEAVMAAAKVLEAAGAILVDVDVPMAAQTHLHQTNMVFSDVCNVFHERLTHQPETITRAVVDRMSTGLKVTGVQYAEANRFRREWQRKLKQLFDGIDILLSPTSPATAPLIEDGASLLEATKAVTRNTYAGALGAIPGLSVPCGLGAHDMPIGLQLEAAWWNESLLMQAGVAYQARTDFHLLRAPMLR</sequence>
<dbReference type="AlphaFoldDB" id="A0A157SKJ0"/>
<protein>
    <submittedName>
        <fullName evidence="2">Glutamyl-tRNA(Gln) amidotransferase subunit A</fullName>
        <ecNumber evidence="2">6.3.5.-</ecNumber>
    </submittedName>
</protein>
<feature type="domain" description="Amidase" evidence="1">
    <location>
        <begin position="7"/>
        <end position="424"/>
    </location>
</feature>
<dbReference type="OrthoDB" id="112488at2"/>
<keyword evidence="2" id="KW-0808">Transferase</keyword>